<evidence type="ECO:0000256" key="8">
    <source>
        <dbReference type="SAM" id="MobiDB-lite"/>
    </source>
</evidence>
<evidence type="ECO:0000256" key="6">
    <source>
        <dbReference type="ARBA" id="ARBA00023237"/>
    </source>
</evidence>
<dbReference type="PROSITE" id="PS01156">
    <property type="entry name" value="TONB_DEPENDENT_REC_2"/>
    <property type="match status" value="1"/>
</dbReference>
<keyword evidence="12" id="KW-1185">Reference proteome</keyword>
<dbReference type="PANTHER" id="PTHR30069">
    <property type="entry name" value="TONB-DEPENDENT OUTER MEMBRANE RECEPTOR"/>
    <property type="match status" value="1"/>
</dbReference>
<gene>
    <name evidence="11" type="ORF">POL68_36535</name>
</gene>
<comment type="subcellular location">
    <subcellularLocation>
        <location evidence="1 7">Cell outer membrane</location>
        <topology evidence="1 7">Multi-pass membrane protein</topology>
    </subcellularLocation>
</comment>
<dbReference type="InterPro" id="IPR057601">
    <property type="entry name" value="Oar-like_b-barrel"/>
</dbReference>
<dbReference type="Gene3D" id="2.170.130.10">
    <property type="entry name" value="TonB-dependent receptor, plug domain"/>
    <property type="match status" value="1"/>
</dbReference>
<dbReference type="InterPro" id="IPR037066">
    <property type="entry name" value="Plug_dom_sf"/>
</dbReference>
<dbReference type="Gene3D" id="2.40.170.20">
    <property type="entry name" value="TonB-dependent receptor, beta-barrel domain"/>
    <property type="match status" value="1"/>
</dbReference>
<dbReference type="SUPFAM" id="SSF49452">
    <property type="entry name" value="Starch-binding domain-like"/>
    <property type="match status" value="1"/>
</dbReference>
<keyword evidence="5 7" id="KW-0472">Membrane</keyword>
<evidence type="ECO:0000256" key="3">
    <source>
        <dbReference type="ARBA" id="ARBA00022452"/>
    </source>
</evidence>
<evidence type="ECO:0000256" key="1">
    <source>
        <dbReference type="ARBA" id="ARBA00004571"/>
    </source>
</evidence>
<proteinExistence type="inferred from homology"/>
<evidence type="ECO:0000256" key="9">
    <source>
        <dbReference type="SAM" id="SignalP"/>
    </source>
</evidence>
<keyword evidence="11" id="KW-0675">Receptor</keyword>
<keyword evidence="6 7" id="KW-0998">Cell outer membrane</keyword>
<keyword evidence="4 7" id="KW-0812">Transmembrane</keyword>
<feature type="chain" id="PRO_5046154631" evidence="9">
    <location>
        <begin position="27"/>
        <end position="1075"/>
    </location>
</feature>
<dbReference type="RefSeq" id="WP_272144531.1">
    <property type="nucleotide sequence ID" value="NZ_JAQNDM010000002.1"/>
</dbReference>
<evidence type="ECO:0000313" key="11">
    <source>
        <dbReference type="EMBL" id="MDC0714030.1"/>
    </source>
</evidence>
<dbReference type="InterPro" id="IPR013784">
    <property type="entry name" value="Carb-bd-like_fold"/>
</dbReference>
<keyword evidence="9" id="KW-0732">Signal</keyword>
<dbReference type="InterPro" id="IPR036942">
    <property type="entry name" value="Beta-barrel_TonB_sf"/>
</dbReference>
<accession>A0ABT5DK43</accession>
<evidence type="ECO:0000256" key="2">
    <source>
        <dbReference type="ARBA" id="ARBA00022448"/>
    </source>
</evidence>
<sequence length="1075" mass="116273">MRLTRVLRETGVVLLAGLLFGSAAMAQSSGVIIGTVVNADPAANKASLADVVVTATSPNLQGEQTVVTDAQGQYRIPQLPPGVYTLRFDSQGYKPFARSDIQLRLNRTIRVNVELLPEAFTELIELTGAPPTIDIGSTTQGVNVDQEFVRRIAVNRPGGKGGAARSFDSLAELAPGAQNDQFGVSVNGASSPENGFTVDGLSTNDPAFGINGSALSVEFVQDVSIITGGYLPEFGRATGGVINAVTRSGSNEFHGSVFGNWTPGALEGNRTIALNAGSVITGNNELKNLGDFGATLGGPIIKDRLWFFAGVIPSFTRYTHTRGINYYQFDEAGEPILDENGDQTVAPIEGAERKYFADSRSIQYLGKLTYLINQDHNLAVSVNGTPASTGGRGKLTINPQSGGLPAAQARRPSDIGLAEITSGATSVGLKYAGSFMEKKLLVDVNAGWFHQVASTLPVDGSEVGDIYGSGLAGYAIADYVKPRSLSYFENLGATATVCDAADSEDPIRCPVNAYRVGGPGLLTDGSLNRYQANAKATYLLNALGSHVFKAGVDIELLAYNQKKSYSGGVAFEEQDLTGLIDRRTGETLDEVYGWFDGRRYGIQTSPDTAQVLPFLESNTRSNTIGGFLQDSWTIANRVTLNLGFRYDVQQVYGADEKLALVLPNQWSPRLGAIVDPLANGRMKFFFNFARYYEQVPLNLADRQFPPEKQYYAYRVAPTTEGGTDGCDPSTQAGQQSGCANEDYVAATPENGRNPSRLYGGGKSEPTPVDPDLKPQSSNEYVVGGEYEVVTNTRFGANYTHRNMGAVMEDMSRDNGATYFIGNPGEGFAGEFPKAQRDYDAVTLYLNRNFSNGWLAQASYTWSRLYGNYPGLFRPETGQLDPNITADFDLIELLDNRTGLLPFDRTHSVKLFGAKEIVFTNAFSANVGVSYRGNSGTPINYLGAHPRYGTDEAFILERGAGGRTPWINIIDSNVGVNYRVSKDSVVSLTMDVFNLFNFQTAASVDETYTFRNVYPVVGGTEADLPTRVQINTNNAAADAETPRYLTDSAEDVNPNFRNARTYQAPRQFRFGVRYTF</sequence>
<comment type="caution">
    <text evidence="11">The sequence shown here is derived from an EMBL/GenBank/DDBJ whole genome shotgun (WGS) entry which is preliminary data.</text>
</comment>
<name>A0ABT5DK43_9BACT</name>
<evidence type="ECO:0000256" key="7">
    <source>
        <dbReference type="PROSITE-ProRule" id="PRU01360"/>
    </source>
</evidence>
<evidence type="ECO:0000256" key="4">
    <source>
        <dbReference type="ARBA" id="ARBA00022692"/>
    </source>
</evidence>
<reference evidence="11 12" key="1">
    <citation type="submission" date="2022-11" db="EMBL/GenBank/DDBJ databases">
        <title>Minimal conservation of predation-associated metabolite biosynthetic gene clusters underscores biosynthetic potential of Myxococcota including descriptions for ten novel species: Archangium lansinium sp. nov., Myxococcus landrumus sp. nov., Nannocystis bai.</title>
        <authorList>
            <person name="Ahearne A."/>
            <person name="Stevens C."/>
            <person name="Dowd S."/>
        </authorList>
    </citation>
    <scope>NUCLEOTIDE SEQUENCE [LARGE SCALE GENOMIC DNA]</scope>
    <source>
        <strain evidence="11 12">NCWAL01</strain>
    </source>
</reference>
<feature type="signal peptide" evidence="9">
    <location>
        <begin position="1"/>
        <end position="26"/>
    </location>
</feature>
<evidence type="ECO:0000256" key="5">
    <source>
        <dbReference type="ARBA" id="ARBA00023136"/>
    </source>
</evidence>
<feature type="region of interest" description="Disordered" evidence="8">
    <location>
        <begin position="744"/>
        <end position="775"/>
    </location>
</feature>
<protein>
    <submittedName>
        <fullName evidence="11">TonB-dependent receptor</fullName>
    </submittedName>
</protein>
<dbReference type="Pfam" id="PF13620">
    <property type="entry name" value="CarboxypepD_reg"/>
    <property type="match status" value="1"/>
</dbReference>
<comment type="similarity">
    <text evidence="7">Belongs to the TonB-dependent receptor family.</text>
</comment>
<feature type="domain" description="TonB-dependent transporter Oar-like beta-barrel" evidence="10">
    <location>
        <begin position="528"/>
        <end position="656"/>
    </location>
</feature>
<dbReference type="PANTHER" id="PTHR30069:SF46">
    <property type="entry name" value="OAR PROTEIN"/>
    <property type="match status" value="1"/>
</dbReference>
<keyword evidence="2 7" id="KW-0813">Transport</keyword>
<dbReference type="InterPro" id="IPR010917">
    <property type="entry name" value="TonB_rcpt_CS"/>
</dbReference>
<dbReference type="InterPro" id="IPR039426">
    <property type="entry name" value="TonB-dep_rcpt-like"/>
</dbReference>
<dbReference type="SUPFAM" id="SSF56935">
    <property type="entry name" value="Porins"/>
    <property type="match status" value="1"/>
</dbReference>
<dbReference type="EMBL" id="JAQNDM010000002">
    <property type="protein sequence ID" value="MDC0714030.1"/>
    <property type="molecule type" value="Genomic_DNA"/>
</dbReference>
<dbReference type="Proteomes" id="UP001221838">
    <property type="component" value="Unassembled WGS sequence"/>
</dbReference>
<evidence type="ECO:0000313" key="12">
    <source>
        <dbReference type="Proteomes" id="UP001221838"/>
    </source>
</evidence>
<feature type="domain" description="TonB-dependent transporter Oar-like beta-barrel" evidence="10">
    <location>
        <begin position="245"/>
        <end position="310"/>
    </location>
</feature>
<dbReference type="PROSITE" id="PS52016">
    <property type="entry name" value="TONB_DEPENDENT_REC_3"/>
    <property type="match status" value="1"/>
</dbReference>
<dbReference type="Gene3D" id="2.60.40.1120">
    <property type="entry name" value="Carboxypeptidase-like, regulatory domain"/>
    <property type="match status" value="1"/>
</dbReference>
<keyword evidence="3 7" id="KW-1134">Transmembrane beta strand</keyword>
<dbReference type="Pfam" id="PF25183">
    <property type="entry name" value="OMP_b-brl_4"/>
    <property type="match status" value="2"/>
</dbReference>
<evidence type="ECO:0000259" key="10">
    <source>
        <dbReference type="Pfam" id="PF25183"/>
    </source>
</evidence>
<organism evidence="11 12">
    <name type="scientific">Stigmatella ashevillensis</name>
    <dbReference type="NCBI Taxonomy" id="2995309"/>
    <lineage>
        <taxon>Bacteria</taxon>
        <taxon>Pseudomonadati</taxon>
        <taxon>Myxococcota</taxon>
        <taxon>Myxococcia</taxon>
        <taxon>Myxococcales</taxon>
        <taxon>Cystobacterineae</taxon>
        <taxon>Archangiaceae</taxon>
        <taxon>Stigmatella</taxon>
    </lineage>
</organism>